<comment type="subunit">
    <text evidence="10">Monomer.</text>
</comment>
<feature type="site" description="Interaction with substrate tRNA" evidence="10">
    <location>
        <position position="140"/>
    </location>
</feature>
<evidence type="ECO:0000256" key="6">
    <source>
        <dbReference type="ARBA" id="ARBA00022741"/>
    </source>
</evidence>
<keyword evidence="7 10" id="KW-0067">ATP-binding</keyword>
<evidence type="ECO:0000313" key="16">
    <source>
        <dbReference type="Proteomes" id="UP000321234"/>
    </source>
</evidence>
<evidence type="ECO:0000256" key="13">
    <source>
        <dbReference type="RuleBase" id="RU003785"/>
    </source>
</evidence>
<evidence type="ECO:0000256" key="8">
    <source>
        <dbReference type="ARBA" id="ARBA00022842"/>
    </source>
</evidence>
<comment type="function">
    <text evidence="2 10 12">Catalyzes the transfer of a dimethylallyl group onto the adenine at position 37 in tRNAs that read codons beginning with uridine, leading to the formation of N6-(dimethylallyl)adenosine (i(6)A).</text>
</comment>
<evidence type="ECO:0000256" key="4">
    <source>
        <dbReference type="ARBA" id="ARBA00022679"/>
    </source>
</evidence>
<dbReference type="PANTHER" id="PTHR11088:SF60">
    <property type="entry name" value="TRNA DIMETHYLALLYLTRANSFERASE"/>
    <property type="match status" value="1"/>
</dbReference>
<dbReference type="EMBL" id="VKAC01000012">
    <property type="protein sequence ID" value="TXR52683.1"/>
    <property type="molecule type" value="Genomic_DNA"/>
</dbReference>
<dbReference type="OrthoDB" id="9776390at2"/>
<comment type="caution">
    <text evidence="15">The sequence shown here is derived from an EMBL/GenBank/DDBJ whole genome shotgun (WGS) entry which is preliminary data.</text>
</comment>
<dbReference type="HAMAP" id="MF_00185">
    <property type="entry name" value="IPP_trans"/>
    <property type="match status" value="1"/>
</dbReference>
<feature type="binding site" evidence="10">
    <location>
        <begin position="51"/>
        <end position="56"/>
    </location>
    <ligand>
        <name>substrate</name>
    </ligand>
</feature>
<feature type="region of interest" description="Disordered" evidence="14">
    <location>
        <begin position="1"/>
        <end position="28"/>
    </location>
</feature>
<dbReference type="GO" id="GO:0005524">
    <property type="term" value="F:ATP binding"/>
    <property type="evidence" value="ECO:0007669"/>
    <property type="project" value="UniProtKB-UniRule"/>
</dbReference>
<evidence type="ECO:0000256" key="5">
    <source>
        <dbReference type="ARBA" id="ARBA00022694"/>
    </source>
</evidence>
<reference evidence="15 16" key="1">
    <citation type="submission" date="2019-07" db="EMBL/GenBank/DDBJ databases">
        <title>Quadrisphaera sp. strain DD2A genome sequencing and assembly.</title>
        <authorList>
            <person name="Kim I."/>
        </authorList>
    </citation>
    <scope>NUCLEOTIDE SEQUENCE [LARGE SCALE GENOMIC DNA]</scope>
    <source>
        <strain evidence="15 16">DD2A</strain>
    </source>
</reference>
<comment type="cofactor">
    <cofactor evidence="1 10">
        <name>Mg(2+)</name>
        <dbReference type="ChEBI" id="CHEBI:18420"/>
    </cofactor>
</comment>
<dbReference type="Gene3D" id="3.40.50.300">
    <property type="entry name" value="P-loop containing nucleotide triphosphate hydrolases"/>
    <property type="match status" value="1"/>
</dbReference>
<dbReference type="PANTHER" id="PTHR11088">
    <property type="entry name" value="TRNA DIMETHYLALLYLTRANSFERASE"/>
    <property type="match status" value="1"/>
</dbReference>
<sequence>MRHEPGVPAQPPAAPRAAHRLDGRPRQRTRAAGWLAWPTVPPAVVAVVGPTATGKSDLAVELALALGGEVVNADASQLYRGMDVGTAKLPGPARRGVPHHLLDVLDVREEARVAAYQRAARAALADVVSRGRTAVLVGGSGLYVRAALDELAFPETDPAVRARLEAELAEAGAAGEALLRARLAAVDPVAEAAITRGNVRRVVRALEVVEVTGRPFSASMPQRRYSDAVAGLGGVVQVGLRADREVLRERIATRVAAMERAGLVQEVAELAGRGLREGVTASRALGYAQLLDALDGRCTVAEALEVTVHGTRRYARRQLSWFGADPRVAWLDTDALRASGGAAAVVQAALRLLA</sequence>
<name>A0A5C8Z5Y4_9ACTN</name>
<dbReference type="Pfam" id="PF01715">
    <property type="entry name" value="IPPT"/>
    <property type="match status" value="1"/>
</dbReference>
<dbReference type="AlphaFoldDB" id="A0A5C8Z5Y4"/>
<evidence type="ECO:0000256" key="10">
    <source>
        <dbReference type="HAMAP-Rule" id="MF_00185"/>
    </source>
</evidence>
<evidence type="ECO:0000256" key="3">
    <source>
        <dbReference type="ARBA" id="ARBA00005842"/>
    </source>
</evidence>
<comment type="catalytic activity">
    <reaction evidence="9 10 11">
        <text>adenosine(37) in tRNA + dimethylallyl diphosphate = N(6)-dimethylallyladenosine(37) in tRNA + diphosphate</text>
        <dbReference type="Rhea" id="RHEA:26482"/>
        <dbReference type="Rhea" id="RHEA-COMP:10162"/>
        <dbReference type="Rhea" id="RHEA-COMP:10375"/>
        <dbReference type="ChEBI" id="CHEBI:33019"/>
        <dbReference type="ChEBI" id="CHEBI:57623"/>
        <dbReference type="ChEBI" id="CHEBI:74411"/>
        <dbReference type="ChEBI" id="CHEBI:74415"/>
        <dbReference type="EC" id="2.5.1.75"/>
    </reaction>
</comment>
<evidence type="ECO:0000256" key="11">
    <source>
        <dbReference type="RuleBase" id="RU003783"/>
    </source>
</evidence>
<dbReference type="GO" id="GO:0052381">
    <property type="term" value="F:tRNA dimethylallyltransferase activity"/>
    <property type="evidence" value="ECO:0007669"/>
    <property type="project" value="UniProtKB-UniRule"/>
</dbReference>
<dbReference type="EC" id="2.5.1.75" evidence="10"/>
<protein>
    <recommendedName>
        <fullName evidence="10">tRNA dimethylallyltransferase</fullName>
        <ecNumber evidence="10">2.5.1.75</ecNumber>
    </recommendedName>
    <alternativeName>
        <fullName evidence="10">Dimethylallyl diphosphate:tRNA dimethylallyltransferase</fullName>
        <shortName evidence="10">DMAPP:tRNA dimethylallyltransferase</shortName>
        <shortName evidence="10">DMATase</shortName>
    </alternativeName>
    <alternativeName>
        <fullName evidence="10">Isopentenyl-diphosphate:tRNA isopentenyltransferase</fullName>
        <shortName evidence="10">IPP transferase</shortName>
        <shortName evidence="10">IPPT</shortName>
        <shortName evidence="10">IPTase</shortName>
    </alternativeName>
</protein>
<dbReference type="Gene3D" id="1.10.20.140">
    <property type="match status" value="1"/>
</dbReference>
<dbReference type="InterPro" id="IPR018022">
    <property type="entry name" value="IPT"/>
</dbReference>
<dbReference type="FunFam" id="1.10.20.140:FF:000001">
    <property type="entry name" value="tRNA dimethylallyltransferase"/>
    <property type="match status" value="1"/>
</dbReference>
<evidence type="ECO:0000256" key="2">
    <source>
        <dbReference type="ARBA" id="ARBA00003213"/>
    </source>
</evidence>
<comment type="caution">
    <text evidence="10">Lacks conserved residue(s) required for the propagation of feature annotation.</text>
</comment>
<accession>A0A5C8Z5Y4</accession>
<dbReference type="GO" id="GO:0006400">
    <property type="term" value="P:tRNA modification"/>
    <property type="evidence" value="ECO:0007669"/>
    <property type="project" value="TreeGrafter"/>
</dbReference>
<dbReference type="NCBIfam" id="TIGR00174">
    <property type="entry name" value="miaA"/>
    <property type="match status" value="1"/>
</dbReference>
<dbReference type="SUPFAM" id="SSF52540">
    <property type="entry name" value="P-loop containing nucleoside triphosphate hydrolases"/>
    <property type="match status" value="2"/>
</dbReference>
<dbReference type="InterPro" id="IPR039657">
    <property type="entry name" value="Dimethylallyltransferase"/>
</dbReference>
<evidence type="ECO:0000313" key="15">
    <source>
        <dbReference type="EMBL" id="TXR52683.1"/>
    </source>
</evidence>
<keyword evidence="16" id="KW-1185">Reference proteome</keyword>
<feature type="site" description="Interaction with substrate tRNA" evidence="10">
    <location>
        <position position="161"/>
    </location>
</feature>
<evidence type="ECO:0000256" key="7">
    <source>
        <dbReference type="ARBA" id="ARBA00022840"/>
    </source>
</evidence>
<evidence type="ECO:0000256" key="12">
    <source>
        <dbReference type="RuleBase" id="RU003784"/>
    </source>
</evidence>
<dbReference type="InterPro" id="IPR027417">
    <property type="entry name" value="P-loop_NTPase"/>
</dbReference>
<keyword evidence="8 10" id="KW-0460">Magnesium</keyword>
<feature type="binding site" evidence="10">
    <location>
        <begin position="49"/>
        <end position="56"/>
    </location>
    <ligand>
        <name>ATP</name>
        <dbReference type="ChEBI" id="CHEBI:30616"/>
    </ligand>
</feature>
<evidence type="ECO:0000256" key="14">
    <source>
        <dbReference type="SAM" id="MobiDB-lite"/>
    </source>
</evidence>
<dbReference type="Proteomes" id="UP000321234">
    <property type="component" value="Unassembled WGS sequence"/>
</dbReference>
<keyword evidence="6 10" id="KW-0547">Nucleotide-binding</keyword>
<evidence type="ECO:0000256" key="1">
    <source>
        <dbReference type="ARBA" id="ARBA00001946"/>
    </source>
</evidence>
<gene>
    <name evidence="10 15" type="primary">miaA</name>
    <name evidence="15" type="ORF">FMM08_18180</name>
</gene>
<evidence type="ECO:0000256" key="9">
    <source>
        <dbReference type="ARBA" id="ARBA00049563"/>
    </source>
</evidence>
<keyword evidence="4 10" id="KW-0808">Transferase</keyword>
<comment type="similarity">
    <text evidence="3 10 13">Belongs to the IPP transferase family.</text>
</comment>
<proteinExistence type="inferred from homology"/>
<organism evidence="15 16">
    <name type="scientific">Quadrisphaera setariae</name>
    <dbReference type="NCBI Taxonomy" id="2593304"/>
    <lineage>
        <taxon>Bacteria</taxon>
        <taxon>Bacillati</taxon>
        <taxon>Actinomycetota</taxon>
        <taxon>Actinomycetes</taxon>
        <taxon>Kineosporiales</taxon>
        <taxon>Kineosporiaceae</taxon>
        <taxon>Quadrisphaera</taxon>
    </lineage>
</organism>
<keyword evidence="5 10" id="KW-0819">tRNA processing</keyword>